<dbReference type="RefSeq" id="WP_188706764.1">
    <property type="nucleotide sequence ID" value="NZ_BMIG01000002.1"/>
</dbReference>
<dbReference type="GO" id="GO:0005829">
    <property type="term" value="C:cytosol"/>
    <property type="evidence" value="ECO:0007669"/>
    <property type="project" value="TreeGrafter"/>
</dbReference>
<feature type="domain" description="Cyclic nucleotide-binding" evidence="1">
    <location>
        <begin position="29"/>
        <end position="130"/>
    </location>
</feature>
<keyword evidence="3" id="KW-1185">Reference proteome</keyword>
<dbReference type="SMART" id="SM00100">
    <property type="entry name" value="cNMP"/>
    <property type="match status" value="1"/>
</dbReference>
<organism evidence="2 3">
    <name type="scientific">Polaromonas eurypsychrophila</name>
    <dbReference type="NCBI Taxonomy" id="1614635"/>
    <lineage>
        <taxon>Bacteria</taxon>
        <taxon>Pseudomonadati</taxon>
        <taxon>Pseudomonadota</taxon>
        <taxon>Betaproteobacteria</taxon>
        <taxon>Burkholderiales</taxon>
        <taxon>Comamonadaceae</taxon>
        <taxon>Polaromonas</taxon>
    </lineage>
</organism>
<dbReference type="PANTHER" id="PTHR24567:SF74">
    <property type="entry name" value="HTH-TYPE TRANSCRIPTIONAL REGULATOR ARCR"/>
    <property type="match status" value="1"/>
</dbReference>
<proteinExistence type="predicted"/>
<dbReference type="PROSITE" id="PS50042">
    <property type="entry name" value="CNMP_BINDING_3"/>
    <property type="match status" value="1"/>
</dbReference>
<dbReference type="GO" id="GO:0003700">
    <property type="term" value="F:DNA-binding transcription factor activity"/>
    <property type="evidence" value="ECO:0007669"/>
    <property type="project" value="TreeGrafter"/>
</dbReference>
<dbReference type="InterPro" id="IPR000595">
    <property type="entry name" value="cNMP-bd_dom"/>
</dbReference>
<evidence type="ECO:0000313" key="3">
    <source>
        <dbReference type="Proteomes" id="UP000620596"/>
    </source>
</evidence>
<evidence type="ECO:0000259" key="1">
    <source>
        <dbReference type="PROSITE" id="PS50042"/>
    </source>
</evidence>
<reference evidence="2" key="1">
    <citation type="journal article" date="2014" name="Int. J. Syst. Evol. Microbiol.">
        <title>Complete genome sequence of Corynebacterium casei LMG S-19264T (=DSM 44701T), isolated from a smear-ripened cheese.</title>
        <authorList>
            <consortium name="US DOE Joint Genome Institute (JGI-PGF)"/>
            <person name="Walter F."/>
            <person name="Albersmeier A."/>
            <person name="Kalinowski J."/>
            <person name="Ruckert C."/>
        </authorList>
    </citation>
    <scope>NUCLEOTIDE SEQUENCE</scope>
    <source>
        <strain evidence="2">CGMCC 1.15322</strain>
    </source>
</reference>
<dbReference type="EMBL" id="BMIG01000002">
    <property type="protein sequence ID" value="GGA89359.1"/>
    <property type="molecule type" value="Genomic_DNA"/>
</dbReference>
<dbReference type="InterPro" id="IPR018490">
    <property type="entry name" value="cNMP-bd_dom_sf"/>
</dbReference>
<gene>
    <name evidence="2" type="ORF">GCM10011496_07710</name>
</gene>
<dbReference type="Gene3D" id="2.60.120.10">
    <property type="entry name" value="Jelly Rolls"/>
    <property type="match status" value="1"/>
</dbReference>
<name>A0A916SAZ5_9BURK</name>
<sequence>MNAPLPAVLRFDIQGLAAAITHSHASDALRCQFTQQQWEILAGYMQPFAMQPGQVLIERGSNDQTLYFIESGTLSVHYEDDKGRIRLALVASGTVIGEGAFFSRLPRNATVQASNASKVWCLTALRFKELANRHSPIALELTLAMGGVLAKRLYNRPKRVAVT</sequence>
<dbReference type="AlphaFoldDB" id="A0A916SAZ5"/>
<evidence type="ECO:0000313" key="2">
    <source>
        <dbReference type="EMBL" id="GGA89359.1"/>
    </source>
</evidence>
<dbReference type="InterPro" id="IPR014710">
    <property type="entry name" value="RmlC-like_jellyroll"/>
</dbReference>
<dbReference type="SUPFAM" id="SSF51206">
    <property type="entry name" value="cAMP-binding domain-like"/>
    <property type="match status" value="1"/>
</dbReference>
<dbReference type="Pfam" id="PF00027">
    <property type="entry name" value="cNMP_binding"/>
    <property type="match status" value="1"/>
</dbReference>
<dbReference type="InterPro" id="IPR050397">
    <property type="entry name" value="Env_Response_Regulators"/>
</dbReference>
<dbReference type="CDD" id="cd00038">
    <property type="entry name" value="CAP_ED"/>
    <property type="match status" value="1"/>
</dbReference>
<reference evidence="2" key="2">
    <citation type="submission" date="2020-09" db="EMBL/GenBank/DDBJ databases">
        <authorList>
            <person name="Sun Q."/>
            <person name="Zhou Y."/>
        </authorList>
    </citation>
    <scope>NUCLEOTIDE SEQUENCE</scope>
    <source>
        <strain evidence="2">CGMCC 1.15322</strain>
    </source>
</reference>
<accession>A0A916SAZ5</accession>
<dbReference type="PANTHER" id="PTHR24567">
    <property type="entry name" value="CRP FAMILY TRANSCRIPTIONAL REGULATORY PROTEIN"/>
    <property type="match status" value="1"/>
</dbReference>
<protein>
    <recommendedName>
        <fullName evidence="1">Cyclic nucleotide-binding domain-containing protein</fullName>
    </recommendedName>
</protein>
<comment type="caution">
    <text evidence="2">The sequence shown here is derived from an EMBL/GenBank/DDBJ whole genome shotgun (WGS) entry which is preliminary data.</text>
</comment>
<dbReference type="Proteomes" id="UP000620596">
    <property type="component" value="Unassembled WGS sequence"/>
</dbReference>